<reference evidence="1" key="1">
    <citation type="journal article" date="2021" name="PeerJ">
        <title>Extensive microbial diversity within the chicken gut microbiome revealed by metagenomics and culture.</title>
        <authorList>
            <person name="Gilroy R."/>
            <person name="Ravi A."/>
            <person name="Getino M."/>
            <person name="Pursley I."/>
            <person name="Horton D.L."/>
            <person name="Alikhan N.F."/>
            <person name="Baker D."/>
            <person name="Gharbi K."/>
            <person name="Hall N."/>
            <person name="Watson M."/>
            <person name="Adriaenssens E.M."/>
            <person name="Foster-Nyarko E."/>
            <person name="Jarju S."/>
            <person name="Secka A."/>
            <person name="Antonio M."/>
            <person name="Oren A."/>
            <person name="Chaudhuri R.R."/>
            <person name="La Ragione R."/>
            <person name="Hildebrand F."/>
            <person name="Pallen M.J."/>
        </authorList>
    </citation>
    <scope>NUCLEOTIDE SEQUENCE</scope>
    <source>
        <strain evidence="1">Gambia15-2214</strain>
    </source>
</reference>
<reference evidence="1" key="2">
    <citation type="submission" date="2021-04" db="EMBL/GenBank/DDBJ databases">
        <authorList>
            <person name="Gilroy R."/>
        </authorList>
    </citation>
    <scope>NUCLEOTIDE SEQUENCE</scope>
    <source>
        <strain evidence="1">Gambia15-2214</strain>
    </source>
</reference>
<proteinExistence type="predicted"/>
<dbReference type="EMBL" id="JAHLFV010000229">
    <property type="protein sequence ID" value="MBU3850885.1"/>
    <property type="molecule type" value="Genomic_DNA"/>
</dbReference>
<dbReference type="SUPFAM" id="SSF48452">
    <property type="entry name" value="TPR-like"/>
    <property type="match status" value="1"/>
</dbReference>
<comment type="caution">
    <text evidence="1">The sequence shown here is derived from an EMBL/GenBank/DDBJ whole genome shotgun (WGS) entry which is preliminary data.</text>
</comment>
<accession>A0A9E2L302</accession>
<evidence type="ECO:0000313" key="1">
    <source>
        <dbReference type="EMBL" id="MBU3850885.1"/>
    </source>
</evidence>
<name>A0A9E2L302_9SPIR</name>
<gene>
    <name evidence="1" type="ORF">IAA16_09995</name>
</gene>
<protein>
    <submittedName>
        <fullName evidence="1">Uncharacterized protein</fullName>
    </submittedName>
</protein>
<dbReference type="AlphaFoldDB" id="A0A9E2L302"/>
<evidence type="ECO:0000313" key="2">
    <source>
        <dbReference type="Proteomes" id="UP000823914"/>
    </source>
</evidence>
<dbReference type="InterPro" id="IPR011990">
    <property type="entry name" value="TPR-like_helical_dom_sf"/>
</dbReference>
<sequence>MNKDLKISFEKFQNKESVGFIKSSEKPSKTLTSEQKVILNRKGNVLFNQGDIEQARRIFLTTGYSDGLVRVGDLYVKNNRDLEALKLYMLAHNQQKSEALIKKVAALISQIIKEE</sequence>
<dbReference type="Gene3D" id="1.25.40.10">
    <property type="entry name" value="Tetratricopeptide repeat domain"/>
    <property type="match status" value="1"/>
</dbReference>
<organism evidence="1 2">
    <name type="scientific">Candidatus Treponema excrementipullorum</name>
    <dbReference type="NCBI Taxonomy" id="2838768"/>
    <lineage>
        <taxon>Bacteria</taxon>
        <taxon>Pseudomonadati</taxon>
        <taxon>Spirochaetota</taxon>
        <taxon>Spirochaetia</taxon>
        <taxon>Spirochaetales</taxon>
        <taxon>Treponemataceae</taxon>
        <taxon>Treponema</taxon>
    </lineage>
</organism>
<dbReference type="Proteomes" id="UP000823914">
    <property type="component" value="Unassembled WGS sequence"/>
</dbReference>